<protein>
    <submittedName>
        <fullName evidence="3">Uncharacterized protein</fullName>
    </submittedName>
</protein>
<evidence type="ECO:0000313" key="3">
    <source>
        <dbReference type="EMBL" id="REF00508.1"/>
    </source>
</evidence>
<sequence length="97" mass="9643">MVSMLTLAAAVAKTAPVAGLALLIVGAGVWPAGRIGDPTGRGHARRAGVRPRSRVVPALGLAVTIIAVIALATAMTTLGGSGHRPLGDLGLPSDRHP</sequence>
<reference evidence="3 4" key="1">
    <citation type="submission" date="2018-08" db="EMBL/GenBank/DDBJ databases">
        <title>Sequencing the genomes of 1000 actinobacteria strains.</title>
        <authorList>
            <person name="Klenk H.-P."/>
        </authorList>
    </citation>
    <scope>NUCLEOTIDE SEQUENCE [LARGE SCALE GENOMIC DNA]</scope>
    <source>
        <strain evidence="3 4">DSM 43927</strain>
    </source>
</reference>
<proteinExistence type="predicted"/>
<feature type="transmembrane region" description="Helical" evidence="2">
    <location>
        <begin position="55"/>
        <end position="74"/>
    </location>
</feature>
<dbReference type="EMBL" id="QTTT01000001">
    <property type="protein sequence ID" value="REF00508.1"/>
    <property type="molecule type" value="Genomic_DNA"/>
</dbReference>
<evidence type="ECO:0000256" key="2">
    <source>
        <dbReference type="SAM" id="Phobius"/>
    </source>
</evidence>
<evidence type="ECO:0000256" key="1">
    <source>
        <dbReference type="SAM" id="MobiDB-lite"/>
    </source>
</evidence>
<evidence type="ECO:0000313" key="4">
    <source>
        <dbReference type="Proteomes" id="UP000256661"/>
    </source>
</evidence>
<dbReference type="AlphaFoldDB" id="A0A3D9SY66"/>
<name>A0A3D9SY66_9ACTN</name>
<accession>A0A3D9SY66</accession>
<keyword evidence="2" id="KW-0472">Membrane</keyword>
<feature type="region of interest" description="Disordered" evidence="1">
    <location>
        <begin position="78"/>
        <end position="97"/>
    </location>
</feature>
<keyword evidence="4" id="KW-1185">Reference proteome</keyword>
<dbReference type="Proteomes" id="UP000256661">
    <property type="component" value="Unassembled WGS sequence"/>
</dbReference>
<organism evidence="3 4">
    <name type="scientific">Thermomonospora umbrina</name>
    <dbReference type="NCBI Taxonomy" id="111806"/>
    <lineage>
        <taxon>Bacteria</taxon>
        <taxon>Bacillati</taxon>
        <taxon>Actinomycetota</taxon>
        <taxon>Actinomycetes</taxon>
        <taxon>Streptosporangiales</taxon>
        <taxon>Thermomonosporaceae</taxon>
        <taxon>Thermomonospora</taxon>
    </lineage>
</organism>
<gene>
    <name evidence="3" type="ORF">DFJ69_6052</name>
</gene>
<keyword evidence="2" id="KW-0812">Transmembrane</keyword>
<keyword evidence="2" id="KW-1133">Transmembrane helix</keyword>
<comment type="caution">
    <text evidence="3">The sequence shown here is derived from an EMBL/GenBank/DDBJ whole genome shotgun (WGS) entry which is preliminary data.</text>
</comment>